<gene>
    <name evidence="1" type="ORF">AVDCRST_MAG73-1896</name>
</gene>
<reference evidence="1" key="1">
    <citation type="submission" date="2020-02" db="EMBL/GenBank/DDBJ databases">
        <authorList>
            <person name="Meier V. D."/>
        </authorList>
    </citation>
    <scope>NUCLEOTIDE SEQUENCE</scope>
    <source>
        <strain evidence="1">AVDCRST_MAG73</strain>
    </source>
</reference>
<organism evidence="1">
    <name type="scientific">uncultured Thermomicrobiales bacterium</name>
    <dbReference type="NCBI Taxonomy" id="1645740"/>
    <lineage>
        <taxon>Bacteria</taxon>
        <taxon>Pseudomonadati</taxon>
        <taxon>Thermomicrobiota</taxon>
        <taxon>Thermomicrobia</taxon>
        <taxon>Thermomicrobiales</taxon>
        <taxon>environmental samples</taxon>
    </lineage>
</organism>
<dbReference type="EMBL" id="CADCWE010000117">
    <property type="protein sequence ID" value="CAA9540638.1"/>
    <property type="molecule type" value="Genomic_DNA"/>
</dbReference>
<dbReference type="AlphaFoldDB" id="A0A6J4U4N4"/>
<name>A0A6J4U4N4_9BACT</name>
<protein>
    <submittedName>
        <fullName evidence="1">Uncharacterized protein</fullName>
    </submittedName>
</protein>
<sequence length="132" mass="14942">MPIGKQLRERFLDRRLAGPADLDVEVIPDMNAVRDRSAVFDGREEARVPGHPIIVARPGWRRYVAPQSIRNGTYCTVSRDSGGRHRSLALPGFWFRPDRFCEDCLPYPLELPPETVAKVAPVTPPRRSKAPR</sequence>
<accession>A0A6J4U4N4</accession>
<proteinExistence type="predicted"/>
<evidence type="ECO:0000313" key="1">
    <source>
        <dbReference type="EMBL" id="CAA9540638.1"/>
    </source>
</evidence>